<dbReference type="InterPro" id="IPR050952">
    <property type="entry name" value="TRIM-NHL_E3_ligases"/>
</dbReference>
<dbReference type="InterPro" id="IPR001258">
    <property type="entry name" value="NHL_repeat"/>
</dbReference>
<evidence type="ECO:0000256" key="2">
    <source>
        <dbReference type="PROSITE-ProRule" id="PRU00504"/>
    </source>
</evidence>
<dbReference type="Proteomes" id="UP000033423">
    <property type="component" value="Unassembled WGS sequence"/>
</dbReference>
<dbReference type="PANTHER" id="PTHR24104">
    <property type="entry name" value="E3 UBIQUITIN-PROTEIN LIGASE NHLRC1-RELATED"/>
    <property type="match status" value="1"/>
</dbReference>
<evidence type="ECO:0000313" key="4">
    <source>
        <dbReference type="Proteomes" id="UP000033423"/>
    </source>
</evidence>
<dbReference type="GO" id="GO:0008270">
    <property type="term" value="F:zinc ion binding"/>
    <property type="evidence" value="ECO:0007669"/>
    <property type="project" value="UniProtKB-KW"/>
</dbReference>
<dbReference type="EMBL" id="LACI01002697">
    <property type="protein sequence ID" value="KJU81430.1"/>
    <property type="molecule type" value="Genomic_DNA"/>
</dbReference>
<evidence type="ECO:0000313" key="3">
    <source>
        <dbReference type="EMBL" id="KJU81430.1"/>
    </source>
</evidence>
<dbReference type="Gene3D" id="2.120.10.30">
    <property type="entry name" value="TolB, C-terminal domain"/>
    <property type="match status" value="2"/>
</dbReference>
<keyword evidence="1" id="KW-0677">Repeat</keyword>
<comment type="caution">
    <text evidence="3">The sequence shown here is derived from an EMBL/GenBank/DDBJ whole genome shotgun (WGS) entry which is preliminary data.</text>
</comment>
<keyword evidence="4" id="KW-1185">Reference proteome</keyword>
<feature type="repeat" description="NHL" evidence="2">
    <location>
        <begin position="89"/>
        <end position="128"/>
    </location>
</feature>
<dbReference type="Pfam" id="PF01436">
    <property type="entry name" value="NHL"/>
    <property type="match status" value="4"/>
</dbReference>
<dbReference type="SUPFAM" id="SSF101898">
    <property type="entry name" value="NHL repeat"/>
    <property type="match status" value="1"/>
</dbReference>
<accession>A0A0F3GHL4</accession>
<name>A0A0F3GHL4_9BACT</name>
<organism evidence="3 4">
    <name type="scientific">Candidatus Magnetobacterium bavaricum</name>
    <dbReference type="NCBI Taxonomy" id="29290"/>
    <lineage>
        <taxon>Bacteria</taxon>
        <taxon>Pseudomonadati</taxon>
        <taxon>Nitrospirota</taxon>
        <taxon>Thermodesulfovibrionia</taxon>
        <taxon>Thermodesulfovibrionales</taxon>
        <taxon>Candidatus Magnetobacteriaceae</taxon>
        <taxon>Candidatus Magnetobacterium</taxon>
    </lineage>
</organism>
<protein>
    <submittedName>
        <fullName evidence="3">NHL repeat containing protein</fullName>
    </submittedName>
</protein>
<gene>
    <name evidence="3" type="ORF">MBAV_006371</name>
</gene>
<dbReference type="PANTHER" id="PTHR24104:SF25">
    <property type="entry name" value="PROTEIN LIN-41"/>
    <property type="match status" value="1"/>
</dbReference>
<reference evidence="3 4" key="1">
    <citation type="submission" date="2015-02" db="EMBL/GenBank/DDBJ databases">
        <title>Single-cell genomics of uncultivated deep-branching MTB reveals a conserved set of magnetosome genes.</title>
        <authorList>
            <person name="Kolinko S."/>
            <person name="Richter M."/>
            <person name="Glockner F.O."/>
            <person name="Brachmann A."/>
            <person name="Schuler D."/>
        </authorList>
    </citation>
    <scope>NUCLEOTIDE SEQUENCE [LARGE SCALE GENOMIC DNA]</scope>
    <source>
        <strain evidence="3">TM-1</strain>
    </source>
</reference>
<feature type="repeat" description="NHL" evidence="2">
    <location>
        <begin position="136"/>
        <end position="175"/>
    </location>
</feature>
<proteinExistence type="predicted"/>
<evidence type="ECO:0000256" key="1">
    <source>
        <dbReference type="ARBA" id="ARBA00022737"/>
    </source>
</evidence>
<feature type="repeat" description="NHL" evidence="2">
    <location>
        <begin position="183"/>
        <end position="222"/>
    </location>
</feature>
<sequence length="336" mass="36884">MSKNHDFSWSSLARLLVLALVALMCLIGSAAAEEKYVYKNMWPKLEQSWYFSYPNGIAVDSSGNVYVADEDNHRIQKFSSSGVFLAKWGSKGSGDGQFYYPGGIAVDSSGNVYVADTYNDRIQKFSSSGVFLAKWDSKGSGDGQFYYPYDIAVDSSGNVYVVDASNDRIQKFSSSGVFLAKWGSKGSGDGQFYYPDGIEVDSSGNVYVADKYNNRIQVFSKDTPTADTPTAPNKAIIVAGSGPNLRPRLWDEISLNANYAYLALNYQGFAKDAIYYLSYDTELDMDNNGIADDVKGKPTNSNLKKALTEWAPGAKDVVVYMMGHGGSERFRIGETE</sequence>
<feature type="repeat" description="NHL" evidence="2">
    <location>
        <begin position="51"/>
        <end position="81"/>
    </location>
</feature>
<dbReference type="AlphaFoldDB" id="A0A0F3GHL4"/>
<feature type="non-terminal residue" evidence="3">
    <location>
        <position position="336"/>
    </location>
</feature>
<dbReference type="PROSITE" id="PS51125">
    <property type="entry name" value="NHL"/>
    <property type="match status" value="4"/>
</dbReference>
<dbReference type="InterPro" id="IPR011042">
    <property type="entry name" value="6-blade_b-propeller_TolB-like"/>
</dbReference>